<dbReference type="PROSITE" id="PS50885">
    <property type="entry name" value="HAMP"/>
    <property type="match status" value="1"/>
</dbReference>
<dbReference type="Gene3D" id="3.30.450.20">
    <property type="entry name" value="PAS domain"/>
    <property type="match status" value="2"/>
</dbReference>
<evidence type="ECO:0000256" key="15">
    <source>
        <dbReference type="SAM" id="Phobius"/>
    </source>
</evidence>
<dbReference type="InterPro" id="IPR004358">
    <property type="entry name" value="Sig_transdc_His_kin-like_C"/>
</dbReference>
<dbReference type="Pfam" id="PF06580">
    <property type="entry name" value="His_kinase"/>
    <property type="match status" value="1"/>
</dbReference>
<dbReference type="SUPFAM" id="SSF55874">
    <property type="entry name" value="ATPase domain of HSP90 chaperone/DNA topoisomerase II/histidine kinase"/>
    <property type="match status" value="1"/>
</dbReference>
<name>A0A562JRV1_9BACI</name>
<dbReference type="SUPFAM" id="SSF158472">
    <property type="entry name" value="HAMP domain-like"/>
    <property type="match status" value="1"/>
</dbReference>
<proteinExistence type="predicted"/>
<feature type="domain" description="Histidine kinase" evidence="16">
    <location>
        <begin position="471"/>
        <end position="579"/>
    </location>
</feature>
<dbReference type="CDD" id="cd18773">
    <property type="entry name" value="PDC1_HK_sensor"/>
    <property type="match status" value="1"/>
</dbReference>
<evidence type="ECO:0000256" key="1">
    <source>
        <dbReference type="ARBA" id="ARBA00000085"/>
    </source>
</evidence>
<keyword evidence="10" id="KW-0067">ATP-binding</keyword>
<dbReference type="OrthoDB" id="9776552at2"/>
<dbReference type="AlphaFoldDB" id="A0A562JRV1"/>
<dbReference type="InterPro" id="IPR010559">
    <property type="entry name" value="Sig_transdc_His_kin_internal"/>
</dbReference>
<evidence type="ECO:0000256" key="8">
    <source>
        <dbReference type="ARBA" id="ARBA00022741"/>
    </source>
</evidence>
<dbReference type="GO" id="GO:0005524">
    <property type="term" value="F:ATP binding"/>
    <property type="evidence" value="ECO:0007669"/>
    <property type="project" value="UniProtKB-KW"/>
</dbReference>
<dbReference type="GO" id="GO:0000155">
    <property type="term" value="F:phosphorelay sensor kinase activity"/>
    <property type="evidence" value="ECO:0007669"/>
    <property type="project" value="InterPro"/>
</dbReference>
<keyword evidence="13 15" id="KW-0472">Membrane</keyword>
<dbReference type="PROSITE" id="PS50109">
    <property type="entry name" value="HIS_KIN"/>
    <property type="match status" value="1"/>
</dbReference>
<dbReference type="Gene3D" id="3.30.565.10">
    <property type="entry name" value="Histidine kinase-like ATPase, C-terminal domain"/>
    <property type="match status" value="1"/>
</dbReference>
<dbReference type="GeneID" id="65404297"/>
<reference evidence="18 19" key="1">
    <citation type="journal article" date="2015" name="Stand. Genomic Sci.">
        <title>Genomic Encyclopedia of Bacterial and Archaeal Type Strains, Phase III: the genomes of soil and plant-associated and newly described type strains.</title>
        <authorList>
            <person name="Whitman W.B."/>
            <person name="Woyke T."/>
            <person name="Klenk H.P."/>
            <person name="Zhou Y."/>
            <person name="Lilburn T.G."/>
            <person name="Beck B.J."/>
            <person name="De Vos P."/>
            <person name="Vandamme P."/>
            <person name="Eisen J.A."/>
            <person name="Garrity G."/>
            <person name="Hugenholtz P."/>
            <person name="Kyrpides N.C."/>
        </authorList>
    </citation>
    <scope>NUCLEOTIDE SEQUENCE [LARGE SCALE GENOMIC DNA]</scope>
    <source>
        <strain evidence="18 19">CGMCC 1.10115</strain>
    </source>
</reference>
<protein>
    <recommendedName>
        <fullName evidence="3">histidine kinase</fullName>
        <ecNumber evidence="3">2.7.13.3</ecNumber>
    </recommendedName>
</protein>
<evidence type="ECO:0000256" key="13">
    <source>
        <dbReference type="ARBA" id="ARBA00023136"/>
    </source>
</evidence>
<dbReference type="InterPro" id="IPR036890">
    <property type="entry name" value="HATPase_C_sf"/>
</dbReference>
<feature type="transmembrane region" description="Helical" evidence="15">
    <location>
        <begin position="291"/>
        <end position="314"/>
    </location>
</feature>
<dbReference type="CDD" id="cd12912">
    <property type="entry name" value="PDC2_MCP_like"/>
    <property type="match status" value="1"/>
</dbReference>
<dbReference type="Pfam" id="PF02743">
    <property type="entry name" value="dCache_1"/>
    <property type="match status" value="1"/>
</dbReference>
<dbReference type="PANTHER" id="PTHR42713:SF2">
    <property type="entry name" value="TWO-COMPONENT SENSOR KINASE YESM"/>
    <property type="match status" value="1"/>
</dbReference>
<evidence type="ECO:0000256" key="10">
    <source>
        <dbReference type="ARBA" id="ARBA00022840"/>
    </source>
</evidence>
<keyword evidence="12" id="KW-0902">Two-component regulatory system</keyword>
<comment type="subcellular location">
    <subcellularLocation>
        <location evidence="2">Cell membrane</location>
        <topology evidence="2">Multi-pass membrane protein</topology>
    </subcellularLocation>
</comment>
<dbReference type="Pfam" id="PF00672">
    <property type="entry name" value="HAMP"/>
    <property type="match status" value="1"/>
</dbReference>
<evidence type="ECO:0000256" key="6">
    <source>
        <dbReference type="ARBA" id="ARBA00022679"/>
    </source>
</evidence>
<keyword evidence="19" id="KW-1185">Reference proteome</keyword>
<evidence type="ECO:0000256" key="3">
    <source>
        <dbReference type="ARBA" id="ARBA00012438"/>
    </source>
</evidence>
<dbReference type="Pfam" id="PF02518">
    <property type="entry name" value="HATPase_c"/>
    <property type="match status" value="1"/>
</dbReference>
<dbReference type="PRINTS" id="PR00344">
    <property type="entry name" value="BCTRLSENSOR"/>
</dbReference>
<keyword evidence="6" id="KW-0808">Transferase</keyword>
<evidence type="ECO:0000256" key="14">
    <source>
        <dbReference type="SAM" id="Coils"/>
    </source>
</evidence>
<evidence type="ECO:0000256" key="2">
    <source>
        <dbReference type="ARBA" id="ARBA00004651"/>
    </source>
</evidence>
<evidence type="ECO:0000256" key="11">
    <source>
        <dbReference type="ARBA" id="ARBA00022989"/>
    </source>
</evidence>
<comment type="caution">
    <text evidence="18">The sequence shown here is derived from an EMBL/GenBank/DDBJ whole genome shotgun (WGS) entry which is preliminary data.</text>
</comment>
<dbReference type="InterPro" id="IPR005467">
    <property type="entry name" value="His_kinase_dom"/>
</dbReference>
<dbReference type="RefSeq" id="WP_144543229.1">
    <property type="nucleotide sequence ID" value="NZ_CBCSDC010000005.1"/>
</dbReference>
<feature type="transmembrane region" description="Helical" evidence="15">
    <location>
        <begin position="6"/>
        <end position="28"/>
    </location>
</feature>
<evidence type="ECO:0000256" key="12">
    <source>
        <dbReference type="ARBA" id="ARBA00023012"/>
    </source>
</evidence>
<dbReference type="Proteomes" id="UP000318667">
    <property type="component" value="Unassembled WGS sequence"/>
</dbReference>
<keyword evidence="8" id="KW-0547">Nucleotide-binding</keyword>
<dbReference type="GO" id="GO:0005886">
    <property type="term" value="C:plasma membrane"/>
    <property type="evidence" value="ECO:0007669"/>
    <property type="project" value="UniProtKB-SubCell"/>
</dbReference>
<feature type="domain" description="HAMP" evidence="17">
    <location>
        <begin position="312"/>
        <end position="364"/>
    </location>
</feature>
<dbReference type="InterPro" id="IPR051552">
    <property type="entry name" value="HptR"/>
</dbReference>
<keyword evidence="4" id="KW-1003">Cell membrane</keyword>
<evidence type="ECO:0000259" key="17">
    <source>
        <dbReference type="PROSITE" id="PS50885"/>
    </source>
</evidence>
<dbReference type="InterPro" id="IPR003594">
    <property type="entry name" value="HATPase_dom"/>
</dbReference>
<dbReference type="InterPro" id="IPR033479">
    <property type="entry name" value="dCache_1"/>
</dbReference>
<dbReference type="SMART" id="SM00387">
    <property type="entry name" value="HATPase_c"/>
    <property type="match status" value="1"/>
</dbReference>
<dbReference type="PANTHER" id="PTHR42713">
    <property type="entry name" value="HISTIDINE KINASE-RELATED"/>
    <property type="match status" value="1"/>
</dbReference>
<evidence type="ECO:0000313" key="19">
    <source>
        <dbReference type="Proteomes" id="UP000318667"/>
    </source>
</evidence>
<keyword evidence="14" id="KW-0175">Coiled coil</keyword>
<dbReference type="EMBL" id="VLKI01000008">
    <property type="protein sequence ID" value="TWH85715.1"/>
    <property type="molecule type" value="Genomic_DNA"/>
</dbReference>
<keyword evidence="7 15" id="KW-0812">Transmembrane</keyword>
<comment type="catalytic activity">
    <reaction evidence="1">
        <text>ATP + protein L-histidine = ADP + protein N-phospho-L-histidine.</text>
        <dbReference type="EC" id="2.7.13.3"/>
    </reaction>
</comment>
<sequence length="585" mass="67543">MNSIQFHIALSFSLLILCIILIIGLVSYQKYTNTLKENVEEYNFQLTKQVKENIDYYIRQMDDISYVIQSNGKVQSYFSSDEQPKRGMDEEEGMKELFQSLGTIRNDIVSIFIFGYDGKIVSSNPDQKIKSYIKPQDFEWYRKAQHADGKVVFTPSHVNTIVENPRWVVSLSRELQSMDGREKKGVLLIDLNYQILEEICSRVKLGDKGYVFIVDHNGKIVFHPEQQSIYSQLKKEKMKQILQMPGRSFIIKEKGERKIYTVANSELTGWKIVSVNDMKDIIIDEREIQDFIFTMILISIFLAGLVAIALSTWISNPIKQLEKSMKQVENGNFDIKVDTRSKNEVGRLSLSFNLMTRKIKELMNQILDEQRRIRKSELKALQAQINPHFLYNTLESIIWMAEFKKNDEVVEMTSSLAKLFRISLNKGKDAIPIQDEIEHVRNYLVIQKMRYKSKLDYMIEIDSEMINVKIIKLILQPLVENAIYHGIKNKDGKGFIHIVGKQDQGQVILQVIDNGVGMDEQQLRNIFLEKEGTSKRGSGVGVRNVKERLDLYYGDDYDISFDSTPNQGTVVTIAIPVTNFMSDQG</sequence>
<accession>A0A562JRV1</accession>
<dbReference type="SMART" id="SM00304">
    <property type="entry name" value="HAMP"/>
    <property type="match status" value="1"/>
</dbReference>
<dbReference type="Gene3D" id="6.10.340.10">
    <property type="match status" value="1"/>
</dbReference>
<feature type="coiled-coil region" evidence="14">
    <location>
        <begin position="352"/>
        <end position="379"/>
    </location>
</feature>
<dbReference type="CDD" id="cd06225">
    <property type="entry name" value="HAMP"/>
    <property type="match status" value="1"/>
</dbReference>
<keyword evidence="9 18" id="KW-0418">Kinase</keyword>
<keyword evidence="5" id="KW-0597">Phosphoprotein</keyword>
<evidence type="ECO:0000259" key="16">
    <source>
        <dbReference type="PROSITE" id="PS50109"/>
    </source>
</evidence>
<evidence type="ECO:0000256" key="9">
    <source>
        <dbReference type="ARBA" id="ARBA00022777"/>
    </source>
</evidence>
<evidence type="ECO:0000313" key="18">
    <source>
        <dbReference type="EMBL" id="TWH85715.1"/>
    </source>
</evidence>
<evidence type="ECO:0000256" key="5">
    <source>
        <dbReference type="ARBA" id="ARBA00022553"/>
    </source>
</evidence>
<evidence type="ECO:0000256" key="7">
    <source>
        <dbReference type="ARBA" id="ARBA00022692"/>
    </source>
</evidence>
<keyword evidence="11 15" id="KW-1133">Transmembrane helix</keyword>
<organism evidence="18 19">
    <name type="scientific">Cytobacillus oceanisediminis</name>
    <dbReference type="NCBI Taxonomy" id="665099"/>
    <lineage>
        <taxon>Bacteria</taxon>
        <taxon>Bacillati</taxon>
        <taxon>Bacillota</taxon>
        <taxon>Bacilli</taxon>
        <taxon>Bacillales</taxon>
        <taxon>Bacillaceae</taxon>
        <taxon>Cytobacillus</taxon>
    </lineage>
</organism>
<dbReference type="InterPro" id="IPR003660">
    <property type="entry name" value="HAMP_dom"/>
</dbReference>
<dbReference type="EC" id="2.7.13.3" evidence="3"/>
<gene>
    <name evidence="18" type="ORF">IQ19_03140</name>
</gene>
<evidence type="ECO:0000256" key="4">
    <source>
        <dbReference type="ARBA" id="ARBA00022475"/>
    </source>
</evidence>